<protein>
    <submittedName>
        <fullName evidence="1">Uncharacterized protein</fullName>
    </submittedName>
</protein>
<dbReference type="EMBL" id="BARV01006708">
    <property type="protein sequence ID" value="GAI16213.1"/>
    <property type="molecule type" value="Genomic_DNA"/>
</dbReference>
<dbReference type="AlphaFoldDB" id="X1LAT9"/>
<evidence type="ECO:0000313" key="1">
    <source>
        <dbReference type="EMBL" id="GAI16213.1"/>
    </source>
</evidence>
<reference evidence="1" key="1">
    <citation type="journal article" date="2014" name="Front. Microbiol.">
        <title>High frequency of phylogenetically diverse reductive dehalogenase-homologous genes in deep subseafloor sedimentary metagenomes.</title>
        <authorList>
            <person name="Kawai M."/>
            <person name="Futagami T."/>
            <person name="Toyoda A."/>
            <person name="Takaki Y."/>
            <person name="Nishi S."/>
            <person name="Hori S."/>
            <person name="Arai W."/>
            <person name="Tsubouchi T."/>
            <person name="Morono Y."/>
            <person name="Uchiyama I."/>
            <person name="Ito T."/>
            <person name="Fujiyama A."/>
            <person name="Inagaki F."/>
            <person name="Takami H."/>
        </authorList>
    </citation>
    <scope>NUCLEOTIDE SEQUENCE</scope>
    <source>
        <strain evidence="1">Expedition CK06-06</strain>
    </source>
</reference>
<name>X1LAT9_9ZZZZ</name>
<organism evidence="1">
    <name type="scientific">marine sediment metagenome</name>
    <dbReference type="NCBI Taxonomy" id="412755"/>
    <lineage>
        <taxon>unclassified sequences</taxon>
        <taxon>metagenomes</taxon>
        <taxon>ecological metagenomes</taxon>
    </lineage>
</organism>
<sequence>MYLLVIEKPTEDTAGNLTIKTYNRVKIDGTNERDVLHTTHTVEKIASAGTYRDFIIQGLFVGEGTIKLSATFATDSGAITVYYKLYRL</sequence>
<accession>X1LAT9</accession>
<gene>
    <name evidence="1" type="ORF">S06H3_13744</name>
</gene>
<comment type="caution">
    <text evidence="1">The sequence shown here is derived from an EMBL/GenBank/DDBJ whole genome shotgun (WGS) entry which is preliminary data.</text>
</comment>
<proteinExistence type="predicted"/>